<feature type="region of interest" description="Disordered" evidence="1">
    <location>
        <begin position="87"/>
        <end position="107"/>
    </location>
</feature>
<dbReference type="OrthoDB" id="2216069at2759"/>
<protein>
    <recommendedName>
        <fullName evidence="4">Tc1-like transposase DDE domain-containing protein</fullName>
    </recommendedName>
</protein>
<keyword evidence="3" id="KW-1185">Reference proteome</keyword>
<gene>
    <name evidence="2" type="primary">PARPA_12647.1 scaffold 45263</name>
</gene>
<organism evidence="2 3">
    <name type="scientific">Parasitella parasitica</name>
    <dbReference type="NCBI Taxonomy" id="35722"/>
    <lineage>
        <taxon>Eukaryota</taxon>
        <taxon>Fungi</taxon>
        <taxon>Fungi incertae sedis</taxon>
        <taxon>Mucoromycota</taxon>
        <taxon>Mucoromycotina</taxon>
        <taxon>Mucoromycetes</taxon>
        <taxon>Mucorales</taxon>
        <taxon>Mucorineae</taxon>
        <taxon>Mucoraceae</taxon>
        <taxon>Parasitella</taxon>
    </lineage>
</organism>
<dbReference type="Proteomes" id="UP000054107">
    <property type="component" value="Unassembled WGS sequence"/>
</dbReference>
<dbReference type="AlphaFoldDB" id="A0A0B7NSS9"/>
<name>A0A0B7NSS9_9FUNG</name>
<evidence type="ECO:0000313" key="3">
    <source>
        <dbReference type="Proteomes" id="UP000054107"/>
    </source>
</evidence>
<reference evidence="2 3" key="1">
    <citation type="submission" date="2014-09" db="EMBL/GenBank/DDBJ databases">
        <authorList>
            <person name="Ellenberger Sabrina"/>
        </authorList>
    </citation>
    <scope>NUCLEOTIDE SEQUENCE [LARGE SCALE GENOMIC DNA]</scope>
    <source>
        <strain evidence="2 3">CBS 412.66</strain>
    </source>
</reference>
<evidence type="ECO:0008006" key="4">
    <source>
        <dbReference type="Google" id="ProtNLM"/>
    </source>
</evidence>
<feature type="compositionally biased region" description="Basic residues" evidence="1">
    <location>
        <begin position="91"/>
        <end position="100"/>
    </location>
</feature>
<evidence type="ECO:0000313" key="2">
    <source>
        <dbReference type="EMBL" id="CEP18343.1"/>
    </source>
</evidence>
<proteinExistence type="predicted"/>
<sequence>MYFTSSSISLRLIQTANQRILEMDDATNCVFVDEAGFNMHLRGNFGRSIKGTPAKQVVPSNRGVSIFIIGAICELGVIDLTLRKPTPVTKKSTKGKKKRKRNDDSAEEAVEAVEEVNGMVGTRAIHFLEFLDGVLSSLDQNGMTGR</sequence>
<evidence type="ECO:0000256" key="1">
    <source>
        <dbReference type="SAM" id="MobiDB-lite"/>
    </source>
</evidence>
<dbReference type="STRING" id="35722.A0A0B7NSS9"/>
<dbReference type="EMBL" id="LN733809">
    <property type="protein sequence ID" value="CEP18343.1"/>
    <property type="molecule type" value="Genomic_DNA"/>
</dbReference>
<accession>A0A0B7NSS9</accession>